<accession>A0A560HKH3</accession>
<comment type="caution">
    <text evidence="3">The sequence shown here is derived from an EMBL/GenBank/DDBJ whole genome shotgun (WGS) entry which is preliminary data.</text>
</comment>
<feature type="domain" description="Beta-lactamase-related" evidence="2">
    <location>
        <begin position="115"/>
        <end position="393"/>
    </location>
</feature>
<keyword evidence="1" id="KW-0732">Signal</keyword>
<name>A0A560HKH3_9PROT</name>
<feature type="signal peptide" evidence="1">
    <location>
        <begin position="1"/>
        <end position="38"/>
    </location>
</feature>
<feature type="chain" id="PRO_5021787524" evidence="1">
    <location>
        <begin position="39"/>
        <end position="435"/>
    </location>
</feature>
<gene>
    <name evidence="3" type="ORF">FBZ90_101189</name>
</gene>
<protein>
    <submittedName>
        <fullName evidence="3">CubicO group peptidase (Beta-lactamase class C family)</fullName>
    </submittedName>
</protein>
<dbReference type="PANTHER" id="PTHR43283">
    <property type="entry name" value="BETA-LACTAMASE-RELATED"/>
    <property type="match status" value="1"/>
</dbReference>
<organism evidence="3 4">
    <name type="scientific">Nitrospirillum amazonense</name>
    <dbReference type="NCBI Taxonomy" id="28077"/>
    <lineage>
        <taxon>Bacteria</taxon>
        <taxon>Pseudomonadati</taxon>
        <taxon>Pseudomonadota</taxon>
        <taxon>Alphaproteobacteria</taxon>
        <taxon>Rhodospirillales</taxon>
        <taxon>Azospirillaceae</taxon>
        <taxon>Nitrospirillum</taxon>
    </lineage>
</organism>
<sequence length="435" mass="46256">MMSLRHTPAHSGTTRMRRLPSLLALSSLLLALPANAHAAEATDAAEAVYRQRLSALMAGAAPETIYQPLEAVPGAASPAALPRAQTATRASAIAGIRIDALTAAEAYAAESKASAFLVWHQGRLAAERYFDGVTAQTPLPSKSLSKPLAAVAVGRALFLGYIRSLDQPVADFIPEWRGTAKAAILVRHLLDMRSGLLDQGVSANPDSPWNRAYLSPDHGRYIIDAYPLTDAPGSRFAYSNATADLVAVVLERATGRRYAEFLGHEVLAPIGSPGGAIWVSQPDGLAHSGCCVLLPAESWLRLARLLLDDGVVDGRRILPSFYVREMVTPTAQNPRYGLGVWVAGPYVERRGFGAPGTPGPSVRHGEPYLDRDLYLFDGNGNQTVHVSPAAGLIVLRLGPTPPKALDWDNARLPNLLLRGLVNPPALSPQPIPAGG</sequence>
<evidence type="ECO:0000313" key="4">
    <source>
        <dbReference type="Proteomes" id="UP000315751"/>
    </source>
</evidence>
<dbReference type="SUPFAM" id="SSF56601">
    <property type="entry name" value="beta-lactamase/transpeptidase-like"/>
    <property type="match status" value="1"/>
</dbReference>
<dbReference type="AlphaFoldDB" id="A0A560HKH3"/>
<evidence type="ECO:0000256" key="1">
    <source>
        <dbReference type="SAM" id="SignalP"/>
    </source>
</evidence>
<dbReference type="PANTHER" id="PTHR43283:SF7">
    <property type="entry name" value="BETA-LACTAMASE-RELATED DOMAIN-CONTAINING PROTEIN"/>
    <property type="match status" value="1"/>
</dbReference>
<dbReference type="Pfam" id="PF00144">
    <property type="entry name" value="Beta-lactamase"/>
    <property type="match status" value="1"/>
</dbReference>
<dbReference type="InterPro" id="IPR050789">
    <property type="entry name" value="Diverse_Enzym_Activities"/>
</dbReference>
<dbReference type="EMBL" id="VITR01000001">
    <property type="protein sequence ID" value="TWB45854.1"/>
    <property type="molecule type" value="Genomic_DNA"/>
</dbReference>
<reference evidence="3 4" key="1">
    <citation type="submission" date="2019-06" db="EMBL/GenBank/DDBJ databases">
        <title>Genomic Encyclopedia of Type Strains, Phase IV (KMG-V): Genome sequencing to study the core and pangenomes of soil and plant-associated prokaryotes.</title>
        <authorList>
            <person name="Whitman W."/>
        </authorList>
    </citation>
    <scope>NUCLEOTIDE SEQUENCE [LARGE SCALE GENOMIC DNA]</scope>
    <source>
        <strain evidence="3 4">BR 11622</strain>
    </source>
</reference>
<evidence type="ECO:0000259" key="2">
    <source>
        <dbReference type="Pfam" id="PF00144"/>
    </source>
</evidence>
<evidence type="ECO:0000313" key="3">
    <source>
        <dbReference type="EMBL" id="TWB45854.1"/>
    </source>
</evidence>
<dbReference type="Proteomes" id="UP000315751">
    <property type="component" value="Unassembled WGS sequence"/>
</dbReference>
<dbReference type="InterPro" id="IPR012338">
    <property type="entry name" value="Beta-lactam/transpept-like"/>
</dbReference>
<dbReference type="Gene3D" id="3.40.710.10">
    <property type="entry name" value="DD-peptidase/beta-lactamase superfamily"/>
    <property type="match status" value="1"/>
</dbReference>
<dbReference type="InterPro" id="IPR001466">
    <property type="entry name" value="Beta-lactam-related"/>
</dbReference>
<proteinExistence type="predicted"/>
<dbReference type="OrthoDB" id="9814204at2"/>
<keyword evidence="4" id="KW-1185">Reference proteome</keyword>